<keyword evidence="1" id="KW-0805">Transcription regulation</keyword>
<keyword evidence="3" id="KW-0812">Transmembrane</keyword>
<keyword evidence="3" id="KW-0472">Membrane</keyword>
<evidence type="ECO:0000256" key="1">
    <source>
        <dbReference type="RuleBase" id="RU367031"/>
    </source>
</evidence>
<keyword evidence="3" id="KW-1133">Transmembrane helix</keyword>
<gene>
    <name evidence="5" type="primary">ESC_16</name>
    <name evidence="5" type="ORF">g.41308</name>
</gene>
<dbReference type="EMBL" id="GDJX01020836">
    <property type="protein sequence ID" value="JAT47100.1"/>
    <property type="molecule type" value="Transcribed_RNA"/>
</dbReference>
<feature type="region of interest" description="Disordered" evidence="2">
    <location>
        <begin position="126"/>
        <end position="148"/>
    </location>
</feature>
<dbReference type="GO" id="GO:0003680">
    <property type="term" value="F:minor groove of adenine-thymine-rich DNA binding"/>
    <property type="evidence" value="ECO:0007669"/>
    <property type="project" value="UniProtKB-UniRule"/>
</dbReference>
<feature type="region of interest" description="Disordered" evidence="2">
    <location>
        <begin position="186"/>
        <end position="238"/>
    </location>
</feature>
<evidence type="ECO:0000259" key="4">
    <source>
        <dbReference type="PROSITE" id="PS51742"/>
    </source>
</evidence>
<feature type="region of interest" description="Disordered" evidence="2">
    <location>
        <begin position="446"/>
        <end position="469"/>
    </location>
</feature>
<dbReference type="Gene3D" id="3.30.1330.80">
    <property type="entry name" value="Hypothetical protein, similar to alpha- acetolactate decarboxylase, domain 2"/>
    <property type="match status" value="1"/>
</dbReference>
<dbReference type="Pfam" id="PF03479">
    <property type="entry name" value="PCC"/>
    <property type="match status" value="1"/>
</dbReference>
<dbReference type="InterPro" id="IPR039605">
    <property type="entry name" value="AHL"/>
</dbReference>
<dbReference type="SUPFAM" id="SSF117856">
    <property type="entry name" value="AF0104/ALDC/Ptd012-like"/>
    <property type="match status" value="1"/>
</dbReference>
<organism evidence="5">
    <name type="scientific">Anthurium amnicola</name>
    <dbReference type="NCBI Taxonomy" id="1678845"/>
    <lineage>
        <taxon>Eukaryota</taxon>
        <taxon>Viridiplantae</taxon>
        <taxon>Streptophyta</taxon>
        <taxon>Embryophyta</taxon>
        <taxon>Tracheophyta</taxon>
        <taxon>Spermatophyta</taxon>
        <taxon>Magnoliopsida</taxon>
        <taxon>Liliopsida</taxon>
        <taxon>Araceae</taxon>
        <taxon>Pothoideae</taxon>
        <taxon>Potheae</taxon>
        <taxon>Anthurium</taxon>
    </lineage>
</organism>
<dbReference type="PANTHER" id="PTHR31500:SF56">
    <property type="entry name" value="AT-HOOK MOTIF NUCLEAR-LOCALIZED PROTEIN"/>
    <property type="match status" value="1"/>
</dbReference>
<keyword evidence="1 5" id="KW-0238">DNA-binding</keyword>
<feature type="non-terminal residue" evidence="5">
    <location>
        <position position="1"/>
    </location>
</feature>
<dbReference type="AlphaFoldDB" id="A0A1D1XXM2"/>
<feature type="domain" description="PPC" evidence="4">
    <location>
        <begin position="255"/>
        <end position="394"/>
    </location>
</feature>
<comment type="domain">
    <text evidence="1">The PPC domain mediates interactions between AHL proteins.</text>
</comment>
<accession>A0A1D1XXM2</accession>
<evidence type="ECO:0000313" key="5">
    <source>
        <dbReference type="EMBL" id="JAT47100.1"/>
    </source>
</evidence>
<dbReference type="PANTHER" id="PTHR31500">
    <property type="entry name" value="AT-HOOK MOTIF NUCLEAR-LOCALIZED PROTEIN 9"/>
    <property type="match status" value="1"/>
</dbReference>
<keyword evidence="1" id="KW-0804">Transcription</keyword>
<sequence>FIYIEERYHHWQVPRQRPTLERFFLFCFVLFCFVSLLLFCFELSLLQSCSLRACGSPTPHARGRCPPCFASLPPYIVVTDASPPQHLLSTYINKRCSMEEEEEEGRDTGAASAGYRGGATGGFKDVDNSAASGSASPSASPPLASATTASWGAAGGVGVDLIMLAPHHPSLMGSVMAAAAVRGNVDGEDPVRKKRGRPRKHWPDAALGPLSSPAHDLSSAGSSSGPAKRRRGRPPGSGRHQLLAALGEWFAYSAGGNFTPHVVTIAAGEDVATKILSFSHQGPRAICILSANGSISNVTLRQPGSSGGTLTYEGRFEIISLSGSFTITENGGICSRTGGISVSLAGPDGRVVGGVVAGLLLAASPIQVVVGSFLPNVLKQRKGPNLHSPPFSTMPTASGVLTATRPISQAILDHECKTPTLTLPGYSHREIRNNMNSAYSSSQTVSCHGLQSSGEPKPSPDINICLTGE</sequence>
<feature type="compositionally biased region" description="Low complexity" evidence="2">
    <location>
        <begin position="211"/>
        <end position="226"/>
    </location>
</feature>
<feature type="compositionally biased region" description="Low complexity" evidence="2">
    <location>
        <begin position="129"/>
        <end position="148"/>
    </location>
</feature>
<reference evidence="5" key="1">
    <citation type="submission" date="2015-07" db="EMBL/GenBank/DDBJ databases">
        <title>Transcriptome Assembly of Anthurium amnicola.</title>
        <authorList>
            <person name="Suzuki J."/>
        </authorList>
    </citation>
    <scope>NUCLEOTIDE SEQUENCE</scope>
</reference>
<keyword evidence="1" id="KW-0539">Nucleus</keyword>
<dbReference type="CDD" id="cd11378">
    <property type="entry name" value="DUF296"/>
    <property type="match status" value="1"/>
</dbReference>
<feature type="transmembrane region" description="Helical" evidence="3">
    <location>
        <begin position="23"/>
        <end position="46"/>
    </location>
</feature>
<comment type="subcellular location">
    <subcellularLocation>
        <location evidence="1">Nucleus</location>
    </subcellularLocation>
</comment>
<comment type="function">
    <text evidence="1">Transcription factor that specifically binds AT-rich DNA sequences related to the nuclear matrix attachment regions (MARs).</text>
</comment>
<protein>
    <recommendedName>
        <fullName evidence="1">AT-hook motif nuclear-localized protein</fullName>
    </recommendedName>
</protein>
<evidence type="ECO:0000256" key="3">
    <source>
        <dbReference type="SAM" id="Phobius"/>
    </source>
</evidence>
<name>A0A1D1XXM2_9ARAE</name>
<dbReference type="GO" id="GO:0005634">
    <property type="term" value="C:nucleus"/>
    <property type="evidence" value="ECO:0007669"/>
    <property type="project" value="UniProtKB-SubCell"/>
</dbReference>
<dbReference type="PROSITE" id="PS51742">
    <property type="entry name" value="PPC"/>
    <property type="match status" value="1"/>
</dbReference>
<evidence type="ECO:0000256" key="2">
    <source>
        <dbReference type="SAM" id="MobiDB-lite"/>
    </source>
</evidence>
<proteinExistence type="predicted"/>
<dbReference type="InterPro" id="IPR005175">
    <property type="entry name" value="PPC_dom"/>
</dbReference>